<protein>
    <recommendedName>
        <fullName evidence="1">BCNT-C domain-containing protein</fullName>
    </recommendedName>
</protein>
<name>A0A8S1JX72_9CILI</name>
<dbReference type="PROSITE" id="PS51279">
    <property type="entry name" value="BCNT_C"/>
    <property type="match status" value="1"/>
</dbReference>
<dbReference type="AlphaFoldDB" id="A0A8S1JX72"/>
<dbReference type="InterPro" id="IPR011421">
    <property type="entry name" value="BCNT-C"/>
</dbReference>
<dbReference type="OrthoDB" id="445677at2759"/>
<dbReference type="EMBL" id="CAJJDN010000002">
    <property type="protein sequence ID" value="CAD8046877.1"/>
    <property type="molecule type" value="Genomic_DNA"/>
</dbReference>
<evidence type="ECO:0000313" key="3">
    <source>
        <dbReference type="Proteomes" id="UP000692954"/>
    </source>
</evidence>
<evidence type="ECO:0000313" key="2">
    <source>
        <dbReference type="EMBL" id="CAD8046877.1"/>
    </source>
</evidence>
<comment type="caution">
    <text evidence="2">The sequence shown here is derived from an EMBL/GenBank/DDBJ whole genome shotgun (WGS) entry which is preliminary data.</text>
</comment>
<accession>A0A8S1JX72</accession>
<sequence>MSKKIKLYGIDIESDDDVEYVPEESDDSNHNKNTNHPKILNIDEIYQEMKKIDLYQPKICTKTPQQIVKEVLDEQNRVQVKRVKFAGKSFLINDKGEIQEENIEPAQSKQVKQPTGNSLSMRELRESFRYYREVIKKLTNKAKTINSVTKSKLDWKQYTTKEKLESQMEQKRKSGQGILEKAKFINRTNERVKSIRHNKIKKL</sequence>
<evidence type="ECO:0000259" key="1">
    <source>
        <dbReference type="PROSITE" id="PS51279"/>
    </source>
</evidence>
<dbReference type="Pfam" id="PF07572">
    <property type="entry name" value="BCNT"/>
    <property type="match status" value="1"/>
</dbReference>
<reference evidence="2" key="1">
    <citation type="submission" date="2021-01" db="EMBL/GenBank/DDBJ databases">
        <authorList>
            <consortium name="Genoscope - CEA"/>
            <person name="William W."/>
        </authorList>
    </citation>
    <scope>NUCLEOTIDE SEQUENCE</scope>
</reference>
<dbReference type="Proteomes" id="UP000692954">
    <property type="component" value="Unassembled WGS sequence"/>
</dbReference>
<gene>
    <name evidence="2" type="ORF">PSON_ATCC_30995.1.T0020111</name>
</gene>
<proteinExistence type="predicted"/>
<feature type="domain" description="BCNT-C" evidence="1">
    <location>
        <begin position="125"/>
        <end position="203"/>
    </location>
</feature>
<keyword evidence="3" id="KW-1185">Reference proteome</keyword>
<organism evidence="2 3">
    <name type="scientific">Paramecium sonneborni</name>
    <dbReference type="NCBI Taxonomy" id="65129"/>
    <lineage>
        <taxon>Eukaryota</taxon>
        <taxon>Sar</taxon>
        <taxon>Alveolata</taxon>
        <taxon>Ciliophora</taxon>
        <taxon>Intramacronucleata</taxon>
        <taxon>Oligohymenophorea</taxon>
        <taxon>Peniculida</taxon>
        <taxon>Parameciidae</taxon>
        <taxon>Paramecium</taxon>
    </lineage>
</organism>